<keyword evidence="4" id="KW-1185">Reference proteome</keyword>
<dbReference type="PANTHER" id="PTHR38457">
    <property type="entry name" value="REGULATOR ABRB-RELATED"/>
    <property type="match status" value="1"/>
</dbReference>
<reference evidence="3 5" key="2">
    <citation type="journal article" date="2014" name="Int. J. Syst. Evol. Microbiol.">
        <title>Complete genome sequence of Corynebacterium casei LMG S-19264T (=DSM 44701T), isolated from a smear-ripened cheese.</title>
        <authorList>
            <consortium name="US DOE Joint Genome Institute (JGI-PGF)"/>
            <person name="Walter F."/>
            <person name="Albersmeier A."/>
            <person name="Kalinowski J."/>
            <person name="Ruckert C."/>
        </authorList>
    </citation>
    <scope>NUCLEOTIDE SEQUENCE [LARGE SCALE GENOMIC DNA]</scope>
    <source>
        <strain evidence="3 5">NBRC 114545</strain>
    </source>
</reference>
<evidence type="ECO:0000313" key="3">
    <source>
        <dbReference type="EMBL" id="GMA72086.1"/>
    </source>
</evidence>
<dbReference type="GO" id="GO:0016020">
    <property type="term" value="C:membrane"/>
    <property type="evidence" value="ECO:0007669"/>
    <property type="project" value="InterPro"/>
</dbReference>
<dbReference type="Pfam" id="PF05145">
    <property type="entry name" value="AbrB"/>
    <property type="match status" value="1"/>
</dbReference>
<evidence type="ECO:0000313" key="4">
    <source>
        <dbReference type="Proteomes" id="UP000268310"/>
    </source>
</evidence>
<reference evidence="3" key="4">
    <citation type="submission" date="2023-02" db="EMBL/GenBank/DDBJ databases">
        <authorList>
            <person name="Sun Q."/>
            <person name="Mori K."/>
        </authorList>
    </citation>
    <scope>NUCLEOTIDE SEQUENCE</scope>
    <source>
        <strain evidence="3">NBRC 114545</strain>
    </source>
</reference>
<dbReference type="NCBIfam" id="TIGR03082">
    <property type="entry name" value="Gneg_AbrB_dup"/>
    <property type="match status" value="1"/>
</dbReference>
<keyword evidence="1" id="KW-0472">Membrane</keyword>
<evidence type="ECO:0000313" key="5">
    <source>
        <dbReference type="Proteomes" id="UP001157039"/>
    </source>
</evidence>
<organism evidence="3 5">
    <name type="scientific">Tetragenococcus osmophilus</name>
    <dbReference type="NCBI Taxonomy" id="526944"/>
    <lineage>
        <taxon>Bacteria</taxon>
        <taxon>Bacillati</taxon>
        <taxon>Bacillota</taxon>
        <taxon>Bacilli</taxon>
        <taxon>Lactobacillales</taxon>
        <taxon>Enterococcaceae</taxon>
        <taxon>Tetragenococcus</taxon>
    </lineage>
</organism>
<name>A0AA38CWV0_9ENTE</name>
<dbReference type="RefSeq" id="WP_123935960.1">
    <property type="nucleotide sequence ID" value="NZ_BSUW01000001.1"/>
</dbReference>
<feature type="transmembrane region" description="Helical" evidence="1">
    <location>
        <begin position="31"/>
        <end position="50"/>
    </location>
</feature>
<evidence type="ECO:0008006" key="6">
    <source>
        <dbReference type="Google" id="ProtNLM"/>
    </source>
</evidence>
<protein>
    <recommendedName>
        <fullName evidence="6">Ammonia monooxygenase</fullName>
    </recommendedName>
</protein>
<dbReference type="InterPro" id="IPR017516">
    <property type="entry name" value="AbrB_dup"/>
</dbReference>
<reference evidence="2 4" key="1">
    <citation type="journal article" date="2012" name="Int. J. Syst. Evol. Microbiol.">
        <title>Characterization of Tetragenococcus strains from sugar thick juice reveals a novel species, Tetragenococcus osmophilus sp. nov., and divides Tetragenococcus halophilus into two subspecies, T. halophilus subsp. halophilus subsp. nov. and T. halophilus subsp. flandriensis subsp. nov.</title>
        <authorList>
            <person name="Juste A."/>
            <person name="Van Trappen S."/>
            <person name="Verreth C."/>
            <person name="Cleenwerck I."/>
            <person name="De Vos P."/>
            <person name="Lievens B."/>
            <person name="Willems K.A."/>
        </authorList>
    </citation>
    <scope>NUCLEOTIDE SEQUENCE [LARGE SCALE GENOMIC DNA]</scope>
    <source>
        <strain evidence="2 4">JCM 31126</strain>
    </source>
</reference>
<evidence type="ECO:0000256" key="1">
    <source>
        <dbReference type="SAM" id="Phobius"/>
    </source>
</evidence>
<keyword evidence="1" id="KW-0812">Transmembrane</keyword>
<dbReference type="AlphaFoldDB" id="A0AA38CWV0"/>
<dbReference type="Proteomes" id="UP000268310">
    <property type="component" value="Chromosome"/>
</dbReference>
<gene>
    <name evidence="2" type="ORF">C7K38_07505</name>
    <name evidence="3" type="ORF">GCM10025885_11350</name>
</gene>
<dbReference type="GO" id="GO:0010468">
    <property type="term" value="P:regulation of gene expression"/>
    <property type="evidence" value="ECO:0007669"/>
    <property type="project" value="InterPro"/>
</dbReference>
<dbReference type="PANTHER" id="PTHR38457:SF1">
    <property type="entry name" value="REGULATOR ABRB-RELATED"/>
    <property type="match status" value="1"/>
</dbReference>
<accession>A0AA38CWV0</accession>
<reference evidence="2" key="3">
    <citation type="submission" date="2018-03" db="EMBL/GenBank/DDBJ databases">
        <authorList>
            <person name="Jeon C.O."/>
        </authorList>
    </citation>
    <scope>NUCLEOTIDE SEQUENCE</scope>
    <source>
        <strain evidence="2">JCM 31126</strain>
    </source>
</reference>
<dbReference type="Proteomes" id="UP001157039">
    <property type="component" value="Unassembled WGS sequence"/>
</dbReference>
<dbReference type="EMBL" id="BSUW01000001">
    <property type="protein sequence ID" value="GMA72086.1"/>
    <property type="molecule type" value="Genomic_DNA"/>
</dbReference>
<dbReference type="EMBL" id="CP027783">
    <property type="protein sequence ID" value="AYW48233.1"/>
    <property type="molecule type" value="Genomic_DNA"/>
</dbReference>
<feature type="transmembrane region" description="Helical" evidence="1">
    <location>
        <begin position="86"/>
        <end position="107"/>
    </location>
</feature>
<proteinExistence type="predicted"/>
<dbReference type="KEGG" id="too:C7K38_07505"/>
<evidence type="ECO:0000313" key="2">
    <source>
        <dbReference type="EMBL" id="AYW48233.1"/>
    </source>
</evidence>
<keyword evidence="1" id="KW-1133">Transmembrane helix</keyword>
<dbReference type="InterPro" id="IPR007820">
    <property type="entry name" value="AbrB_fam"/>
</dbReference>
<sequence>MSIGISMLFTLIVAFIGAKLGQKLNFPAPFMIGSMLAVMLFSVITNKAYFPQEAKVIAQIVAGIFIGQKLTRSDVIHLKYVIKPTLLLLVLLTVNTFILGFIFSYIFDWNVLTGLLATTPGGLMDTTLIAADFDSEIHIVAIMQLVRSIGVLLLFPA</sequence>